<feature type="transmembrane region" description="Helical" evidence="1">
    <location>
        <begin position="140"/>
        <end position="165"/>
    </location>
</feature>
<dbReference type="OrthoDB" id="3177208at2"/>
<gene>
    <name evidence="2" type="ORF">C2L71_02370</name>
</gene>
<accession>A0A2K2UEU9</accession>
<keyword evidence="3" id="KW-1185">Reference proteome</keyword>
<feature type="transmembrane region" description="Helical" evidence="1">
    <location>
        <begin position="12"/>
        <end position="32"/>
    </location>
</feature>
<dbReference type="EMBL" id="PPEK01000001">
    <property type="protein sequence ID" value="PNV68833.1"/>
    <property type="molecule type" value="Genomic_DNA"/>
</dbReference>
<proteinExistence type="predicted"/>
<evidence type="ECO:0000256" key="1">
    <source>
        <dbReference type="SAM" id="Phobius"/>
    </source>
</evidence>
<dbReference type="RefSeq" id="WP_103264159.1">
    <property type="nucleotide sequence ID" value="NZ_CABMLE010000001.1"/>
</dbReference>
<dbReference type="Proteomes" id="UP000236197">
    <property type="component" value="Unassembled WGS sequence"/>
</dbReference>
<reference evidence="3" key="1">
    <citation type="submission" date="2018-01" db="EMBL/GenBank/DDBJ databases">
        <title>Rubneribacter badeniensis gen. nov., sp. nov., and Colonibacter rubneri, gen. nov., sp. nov., WGS of new members of the Eggerthellaceae.</title>
        <authorList>
            <person name="Danylec N."/>
            <person name="Stoll D.A."/>
            <person name="Doetsch A."/>
            <person name="Kulling S.E."/>
            <person name="Huch M."/>
        </authorList>
    </citation>
    <scope>NUCLEOTIDE SEQUENCE [LARGE SCALE GENOMIC DNA]</scope>
    <source>
        <strain evidence="3">ResAG-96</strain>
    </source>
</reference>
<keyword evidence="1" id="KW-0812">Transmembrane</keyword>
<keyword evidence="1" id="KW-0472">Membrane</keyword>
<feature type="transmembrane region" description="Helical" evidence="1">
    <location>
        <begin position="84"/>
        <end position="104"/>
    </location>
</feature>
<feature type="transmembrane region" description="Helical" evidence="1">
    <location>
        <begin position="44"/>
        <end position="72"/>
    </location>
</feature>
<comment type="caution">
    <text evidence="2">The sequence shown here is derived from an EMBL/GenBank/DDBJ whole genome shotgun (WGS) entry which is preliminary data.</text>
</comment>
<dbReference type="AlphaFoldDB" id="A0A2K2UEU9"/>
<organism evidence="2 3">
    <name type="scientific">Enteroscipio rubneri</name>
    <dbReference type="NCBI Taxonomy" id="2070686"/>
    <lineage>
        <taxon>Bacteria</taxon>
        <taxon>Bacillati</taxon>
        <taxon>Actinomycetota</taxon>
        <taxon>Coriobacteriia</taxon>
        <taxon>Eggerthellales</taxon>
        <taxon>Eggerthellaceae</taxon>
        <taxon>Enteroscipio</taxon>
    </lineage>
</organism>
<evidence type="ECO:0000313" key="3">
    <source>
        <dbReference type="Proteomes" id="UP000236197"/>
    </source>
</evidence>
<keyword evidence="1" id="KW-1133">Transmembrane helix</keyword>
<sequence length="198" mass="19981">MVETSAAIPGSLVWGHACLAACAALYLAWWWTFFNPSLPKATGALYATGVGFIVGAVILGIAVVALIVAGLAGLGAGGRGGLPVPVWAFAVGGICAYFALVFATTRIFGRPVTTELLLFVLWAALEFAVLNALAGSGALAAAAAVGLAAAVVAVFVGCLACYLLYFRLQPLPSFVAGALPLLVVGVFAAIMAVVIARL</sequence>
<protein>
    <submittedName>
        <fullName evidence="2">Uncharacterized protein</fullName>
    </submittedName>
</protein>
<name>A0A2K2UEU9_9ACTN</name>
<evidence type="ECO:0000313" key="2">
    <source>
        <dbReference type="EMBL" id="PNV68833.1"/>
    </source>
</evidence>
<feature type="transmembrane region" description="Helical" evidence="1">
    <location>
        <begin position="174"/>
        <end position="196"/>
    </location>
</feature>
<feature type="transmembrane region" description="Helical" evidence="1">
    <location>
        <begin position="116"/>
        <end position="134"/>
    </location>
</feature>